<dbReference type="OrthoDB" id="18529at2759"/>
<dbReference type="PANTHER" id="PTHR28041">
    <property type="entry name" value="54S RIBOSOMAL PROTEIN L25, MITOCHONDRIAL"/>
    <property type="match status" value="1"/>
</dbReference>
<accession>A0A022WB57</accession>
<protein>
    <recommendedName>
        <fullName evidence="1">Large ribosomal subunit protein mL59 domain-containing protein</fullName>
    </recommendedName>
</protein>
<dbReference type="GO" id="GO:0005762">
    <property type="term" value="C:mitochondrial large ribosomal subunit"/>
    <property type="evidence" value="ECO:0007669"/>
    <property type="project" value="InterPro"/>
</dbReference>
<dbReference type="Pfam" id="PF18126">
    <property type="entry name" value="Mitoc_mL59"/>
    <property type="match status" value="1"/>
</dbReference>
<reference evidence="2" key="1">
    <citation type="submission" date="2014-02" db="EMBL/GenBank/DDBJ databases">
        <title>The Genome Sequence of Trichophyton rubrum (morphotype fischeri) CBS 288.86.</title>
        <authorList>
            <consortium name="The Broad Institute Genomics Platform"/>
            <person name="Cuomo C.A."/>
            <person name="White T.C."/>
            <person name="Graser Y."/>
            <person name="Martinez-Rossi N."/>
            <person name="Heitman J."/>
            <person name="Young S.K."/>
            <person name="Zeng Q."/>
            <person name="Gargeya S."/>
            <person name="Abouelleil A."/>
            <person name="Alvarado L."/>
            <person name="Chapman S.B."/>
            <person name="Gainer-Dewar J."/>
            <person name="Goldberg J."/>
            <person name="Griggs A."/>
            <person name="Gujja S."/>
            <person name="Hansen M."/>
            <person name="Howarth C."/>
            <person name="Imamovic A."/>
            <person name="Larimer J."/>
            <person name="Martinez D."/>
            <person name="Murphy C."/>
            <person name="Pearson M.D."/>
            <person name="Persinoti G."/>
            <person name="Poon T."/>
            <person name="Priest M."/>
            <person name="Roberts A.D."/>
            <person name="Saif S."/>
            <person name="Shea T.D."/>
            <person name="Sykes S.N."/>
            <person name="Wortman J."/>
            <person name="Nusbaum C."/>
            <person name="Birren B."/>
        </authorList>
    </citation>
    <scope>NUCLEOTIDE SEQUENCE [LARGE SCALE GENOMIC DNA]</scope>
    <source>
        <strain evidence="2">CBS 288.86</strain>
    </source>
</reference>
<proteinExistence type="predicted"/>
<sequence length="210" mass="23800">MATQAAVGLVEGLPLRLRNFFARYPPQYYSSQAIPKALPQQETFSGSSEFSAVIKPAPSPFASRNTKVKLSKTKDANSLSYTDSLLRSDPSGLYPNPFLPYKNPETGRWRGAVISLRRQAELVKLGIKYGVEELLPPGRKSTEYKHARLIEKGLRVKGTGIGQKVKGHKWERSMKGKLEERKKAMLEMPEMIRLWKQRGHGRGWKKYPRS</sequence>
<gene>
    <name evidence="2" type="ORF">H103_02016</name>
</gene>
<evidence type="ECO:0000313" key="2">
    <source>
        <dbReference type="EMBL" id="EZF55381.1"/>
    </source>
</evidence>
<dbReference type="InterPro" id="IPR037507">
    <property type="entry name" value="Ribosomal_mL59"/>
</dbReference>
<dbReference type="AlphaFoldDB" id="A0A022WB57"/>
<dbReference type="InterPro" id="IPR040922">
    <property type="entry name" value="Ribosomal_mL59_dom"/>
</dbReference>
<organism evidence="2">
    <name type="scientific">Trichophyton rubrum CBS 288.86</name>
    <dbReference type="NCBI Taxonomy" id="1215330"/>
    <lineage>
        <taxon>Eukaryota</taxon>
        <taxon>Fungi</taxon>
        <taxon>Dikarya</taxon>
        <taxon>Ascomycota</taxon>
        <taxon>Pezizomycotina</taxon>
        <taxon>Eurotiomycetes</taxon>
        <taxon>Eurotiomycetidae</taxon>
        <taxon>Onygenales</taxon>
        <taxon>Arthrodermataceae</taxon>
        <taxon>Trichophyton</taxon>
    </lineage>
</organism>
<dbReference type="GO" id="GO:0003735">
    <property type="term" value="F:structural constituent of ribosome"/>
    <property type="evidence" value="ECO:0007669"/>
    <property type="project" value="InterPro"/>
</dbReference>
<dbReference type="EMBL" id="KK207751">
    <property type="protein sequence ID" value="EZF55381.1"/>
    <property type="molecule type" value="Genomic_DNA"/>
</dbReference>
<dbReference type="HOGENOM" id="CLU_076154_0_0_1"/>
<name>A0A022WB57_TRIRU</name>
<dbReference type="PANTHER" id="PTHR28041:SF1">
    <property type="entry name" value="LARGE RIBOSOMAL SUBUNIT PROTEIN ML59"/>
    <property type="match status" value="1"/>
</dbReference>
<feature type="domain" description="Large ribosomal subunit protein mL59" evidence="1">
    <location>
        <begin position="16"/>
        <end position="197"/>
    </location>
</feature>
<dbReference type="Proteomes" id="UP000023758">
    <property type="component" value="Unassembled WGS sequence"/>
</dbReference>
<evidence type="ECO:0000259" key="1">
    <source>
        <dbReference type="Pfam" id="PF18126"/>
    </source>
</evidence>